<dbReference type="EMBL" id="JAUSWL010000003">
    <property type="protein sequence ID" value="MDQ0543109.1"/>
    <property type="molecule type" value="Genomic_DNA"/>
</dbReference>
<reference evidence="1" key="1">
    <citation type="submission" date="2023-07" db="EMBL/GenBank/DDBJ databases">
        <title>Genomic Encyclopedia of Type Strains, Phase IV (KMG-IV): sequencing the most valuable type-strain genomes for metagenomic binning, comparative biology and taxonomic classification.</title>
        <authorList>
            <person name="Goeker M."/>
        </authorList>
    </citation>
    <scope>NUCLEOTIDE SEQUENCE</scope>
    <source>
        <strain evidence="1">DSM 19569</strain>
    </source>
</reference>
<accession>A0AAJ1TQF5</accession>
<sequence>MPMMYGEVGRLMDETIRLSIRQAENAALLAVAVQYAWLDLYLEGYRATGAAVSSELGHQARTRRLIRRGVSPSVAAQELHIV</sequence>
<gene>
    <name evidence="1" type="ORF">QO001_002035</name>
</gene>
<dbReference type="AlphaFoldDB" id="A0AAJ1TQF5"/>
<proteinExistence type="predicted"/>
<organism evidence="1 2">
    <name type="scientific">Methylobacterium brachiatum</name>
    <dbReference type="NCBI Taxonomy" id="269660"/>
    <lineage>
        <taxon>Bacteria</taxon>
        <taxon>Pseudomonadati</taxon>
        <taxon>Pseudomonadota</taxon>
        <taxon>Alphaproteobacteria</taxon>
        <taxon>Hyphomicrobiales</taxon>
        <taxon>Methylobacteriaceae</taxon>
        <taxon>Methylobacterium</taxon>
    </lineage>
</organism>
<comment type="caution">
    <text evidence="1">The sequence shown here is derived from an EMBL/GenBank/DDBJ whole genome shotgun (WGS) entry which is preliminary data.</text>
</comment>
<name>A0AAJ1TQF5_9HYPH</name>
<protein>
    <submittedName>
        <fullName evidence="1">Uncharacterized protein</fullName>
    </submittedName>
</protein>
<dbReference type="Proteomes" id="UP001223420">
    <property type="component" value="Unassembled WGS sequence"/>
</dbReference>
<evidence type="ECO:0000313" key="2">
    <source>
        <dbReference type="Proteomes" id="UP001223420"/>
    </source>
</evidence>
<evidence type="ECO:0000313" key="1">
    <source>
        <dbReference type="EMBL" id="MDQ0543109.1"/>
    </source>
</evidence>